<dbReference type="HOGENOM" id="CLU_327384_0_0_1"/>
<dbReference type="EMBL" id="HE601298">
    <property type="protein sequence ID" value="CAP22796.1"/>
    <property type="molecule type" value="Genomic_DNA"/>
</dbReference>
<dbReference type="eggNOG" id="ENOG502R9ZA">
    <property type="taxonomic scope" value="Eukaryota"/>
</dbReference>
<organism evidence="3 4">
    <name type="scientific">Caenorhabditis briggsae</name>
    <dbReference type="NCBI Taxonomy" id="6238"/>
    <lineage>
        <taxon>Eukaryota</taxon>
        <taxon>Metazoa</taxon>
        <taxon>Ecdysozoa</taxon>
        <taxon>Nematoda</taxon>
        <taxon>Chromadorea</taxon>
        <taxon>Rhabditida</taxon>
        <taxon>Rhabditina</taxon>
        <taxon>Rhabditomorpha</taxon>
        <taxon>Rhabditoidea</taxon>
        <taxon>Rhabditidae</taxon>
        <taxon>Peloderinae</taxon>
        <taxon>Caenorhabditis</taxon>
    </lineage>
</organism>
<dbReference type="PANTHER" id="PTHR34850">
    <property type="entry name" value="PROTEIN CBG21297"/>
    <property type="match status" value="1"/>
</dbReference>
<keyword evidence="2" id="KW-0812">Transmembrane</keyword>
<keyword evidence="4" id="KW-1185">Reference proteome</keyword>
<dbReference type="GeneID" id="8576266"/>
<name>A8WQN8_CAEBR</name>
<evidence type="ECO:0000256" key="1">
    <source>
        <dbReference type="SAM" id="MobiDB-lite"/>
    </source>
</evidence>
<gene>
    <name evidence="3 5" type="ORF">CBG01846</name>
    <name evidence="3" type="ORF">CBG_01846</name>
</gene>
<evidence type="ECO:0000313" key="3">
    <source>
        <dbReference type="EMBL" id="CAP22796.1"/>
    </source>
</evidence>
<dbReference type="CTD" id="8576266"/>
<dbReference type="AlphaFoldDB" id="A8WQN8"/>
<dbReference type="InParanoid" id="A8WQN8"/>
<sequence>METRTEYQKGLINLIYTLSSDGARFKRLSKRAAIPVLLRVEGVDVETRTGGKCLTLVSMTYSEGGVQKNMLDAFVRSSLDILKDMDLRVEMDGTTITFRMTLMSYICDMKESYAISGLPNWYNIEGCSKCSITGVKIGNGKVSSEDEIYKLLKKIKSNNTLTPDDIPSKISILCHHVPFCLFILFFILFSFYSSTYFLRNKYNTIQYNCCGRKKKGKRDECEACLKPTSRLSDTVTMIICNVQWQLMNILKYHGKEILYAHKRIHEGQETFHGTDVRRFSGYRCEMETRTEYQKGLINLIYTLSSDGARFKRLSKRAAIPVLLRVEGVDVETRTGGKCLTLVSMTYSEGGVQKNMLDAFVRSSLDILKDMDLRVEMDGTTITFRMTLMSYICDMKESYAISGLPNWYNIEGCSKCSITGVKIGNGKVSFNEMYTSPQRTDDSILYSAEKGIRGYTKPGVPVVFQFINPSKLTLDPFHLRGAGVCKYIVEEVTKPTRWNTLKLKRKVLDEMAEALNDVKEYTLDPVKMLNLKKVGKSTGREIDKLSIHISAYLGWTEGPHIPDQLRNVKTESPHYPSTPSRKRPQQVDLRGSNQPQEVSPSILISASLDGSIKNGKLDILSAGRALHTAYQSGQYGIPEDVESFLTKHSLDVPLPKLPQSVFTGLTPEAGALLHGYGIVAQLSLNAVQKLLSEQKSTQKISGEQLFGISDAPFAVKLRCNYPDFPPFSNYLFDILGKSCTVQTDIQRFWLIPGERKTSYGTPSPFPKELYDNLYKLFLDFFQLDDQLFDEPEYRSEFGNSRLLKNYATEEAKKKKFVQVSSAKKSFKTNTFRAQFKNALKELRLGTFIIADGSSQGYFARRKRHIAKSKAHEAGEEEEES</sequence>
<dbReference type="KEGG" id="cbr:CBG_01846"/>
<keyword evidence="2" id="KW-1133">Transmembrane helix</keyword>
<dbReference type="WormBase" id="CBG01846">
    <property type="protein sequence ID" value="CBP47425"/>
    <property type="gene ID" value="WBGene00025027"/>
</dbReference>
<evidence type="ECO:0000313" key="4">
    <source>
        <dbReference type="Proteomes" id="UP000008549"/>
    </source>
</evidence>
<dbReference type="Proteomes" id="UP000008549">
    <property type="component" value="Unassembled WGS sequence"/>
</dbReference>
<feature type="transmembrane region" description="Helical" evidence="2">
    <location>
        <begin position="179"/>
        <end position="198"/>
    </location>
</feature>
<reference evidence="3 4" key="1">
    <citation type="journal article" date="2003" name="PLoS Biol.">
        <title>The genome sequence of Caenorhabditis briggsae: a platform for comparative genomics.</title>
        <authorList>
            <person name="Stein L.D."/>
            <person name="Bao Z."/>
            <person name="Blasiar D."/>
            <person name="Blumenthal T."/>
            <person name="Brent M.R."/>
            <person name="Chen N."/>
            <person name="Chinwalla A."/>
            <person name="Clarke L."/>
            <person name="Clee C."/>
            <person name="Coghlan A."/>
            <person name="Coulson A."/>
            <person name="D'Eustachio P."/>
            <person name="Fitch D.H."/>
            <person name="Fulton L.A."/>
            <person name="Fulton R.E."/>
            <person name="Griffiths-Jones S."/>
            <person name="Harris T.W."/>
            <person name="Hillier L.W."/>
            <person name="Kamath R."/>
            <person name="Kuwabara P.E."/>
            <person name="Mardis E.R."/>
            <person name="Marra M.A."/>
            <person name="Miner T.L."/>
            <person name="Minx P."/>
            <person name="Mullikin J.C."/>
            <person name="Plumb R.W."/>
            <person name="Rogers J."/>
            <person name="Schein J.E."/>
            <person name="Sohrmann M."/>
            <person name="Spieth J."/>
            <person name="Stajich J.E."/>
            <person name="Wei C."/>
            <person name="Willey D."/>
            <person name="Wilson R.K."/>
            <person name="Durbin R."/>
            <person name="Waterston R.H."/>
        </authorList>
    </citation>
    <scope>NUCLEOTIDE SEQUENCE [LARGE SCALE GENOMIC DNA]</scope>
    <source>
        <strain evidence="3 4">AF16</strain>
    </source>
</reference>
<dbReference type="RefSeq" id="XP_002634271.1">
    <property type="nucleotide sequence ID" value="XM_002634225.1"/>
</dbReference>
<protein>
    <submittedName>
        <fullName evidence="3">Protein CBG01846</fullName>
    </submittedName>
</protein>
<evidence type="ECO:0000256" key="2">
    <source>
        <dbReference type="SAM" id="Phobius"/>
    </source>
</evidence>
<feature type="region of interest" description="Disordered" evidence="1">
    <location>
        <begin position="566"/>
        <end position="597"/>
    </location>
</feature>
<proteinExistence type="predicted"/>
<accession>A8WQN8</accession>
<reference evidence="3 4" key="2">
    <citation type="journal article" date="2011" name="PLoS Genet.">
        <title>Caenorhabditis briggsae recombinant inbred line genotypes reveal inter-strain incompatibility and the evolution of recombination.</title>
        <authorList>
            <person name="Ross J.A."/>
            <person name="Koboldt D.C."/>
            <person name="Staisch J.E."/>
            <person name="Chamberlin H.M."/>
            <person name="Gupta B.P."/>
            <person name="Miller R.D."/>
            <person name="Baird S.E."/>
            <person name="Haag E.S."/>
        </authorList>
    </citation>
    <scope>NUCLEOTIDE SEQUENCE [LARGE SCALE GENOMIC DNA]</scope>
    <source>
        <strain evidence="3 4">AF16</strain>
    </source>
</reference>
<dbReference type="PANTHER" id="PTHR34850:SF2">
    <property type="entry name" value="C2H2-TYPE DOMAIN-CONTAINING PROTEIN"/>
    <property type="match status" value="1"/>
</dbReference>
<keyword evidence="2" id="KW-0472">Membrane</keyword>
<evidence type="ECO:0000313" key="5">
    <source>
        <dbReference type="WormBase" id="CBG01846"/>
    </source>
</evidence>